<accession>A0ABW8UNF7</accession>
<dbReference type="InterPro" id="IPR037402">
    <property type="entry name" value="YidZ_PBP2"/>
</dbReference>
<feature type="domain" description="HTH lysR-type" evidence="5">
    <location>
        <begin position="7"/>
        <end position="64"/>
    </location>
</feature>
<dbReference type="EMBL" id="JBHDIY010000002">
    <property type="protein sequence ID" value="MFL4468482.1"/>
    <property type="molecule type" value="Genomic_DNA"/>
</dbReference>
<evidence type="ECO:0000256" key="3">
    <source>
        <dbReference type="ARBA" id="ARBA00023125"/>
    </source>
</evidence>
<reference evidence="6 7" key="1">
    <citation type="submission" date="2024-08" db="EMBL/GenBank/DDBJ databases">
        <title>Tateyamaria sp. nov., isolated from marine algae.</title>
        <authorList>
            <person name="Choi B.J."/>
            <person name="Kim J.M."/>
            <person name="Lee J.K."/>
            <person name="Choi D.G."/>
            <person name="Bayburt H."/>
            <person name="Baek J.H."/>
            <person name="Han D.M."/>
            <person name="Jeon C.O."/>
        </authorList>
    </citation>
    <scope>NUCLEOTIDE SEQUENCE [LARGE SCALE GENOMIC DNA]</scope>
    <source>
        <strain evidence="6 7">KMU-156</strain>
    </source>
</reference>
<dbReference type="PRINTS" id="PR00039">
    <property type="entry name" value="HTHLYSR"/>
</dbReference>
<comment type="similarity">
    <text evidence="1">Belongs to the LysR transcriptional regulatory family.</text>
</comment>
<dbReference type="InterPro" id="IPR000847">
    <property type="entry name" value="LysR_HTH_N"/>
</dbReference>
<keyword evidence="3" id="KW-0238">DNA-binding</keyword>
<dbReference type="RefSeq" id="WP_407590232.1">
    <property type="nucleotide sequence ID" value="NZ_JBHDIY010000002.1"/>
</dbReference>
<dbReference type="Pfam" id="PF03466">
    <property type="entry name" value="LysR_substrate"/>
    <property type="match status" value="1"/>
</dbReference>
<dbReference type="PROSITE" id="PS50931">
    <property type="entry name" value="HTH_LYSR"/>
    <property type="match status" value="1"/>
</dbReference>
<proteinExistence type="inferred from homology"/>
<evidence type="ECO:0000256" key="1">
    <source>
        <dbReference type="ARBA" id="ARBA00009437"/>
    </source>
</evidence>
<comment type="caution">
    <text evidence="6">The sequence shown here is derived from an EMBL/GenBank/DDBJ whole genome shotgun (WGS) entry which is preliminary data.</text>
</comment>
<dbReference type="SUPFAM" id="SSF53850">
    <property type="entry name" value="Periplasmic binding protein-like II"/>
    <property type="match status" value="1"/>
</dbReference>
<evidence type="ECO:0000313" key="6">
    <source>
        <dbReference type="EMBL" id="MFL4468482.1"/>
    </source>
</evidence>
<gene>
    <name evidence="6" type="ORF">ACERZ8_00825</name>
</gene>
<dbReference type="InterPro" id="IPR036388">
    <property type="entry name" value="WH-like_DNA-bd_sf"/>
</dbReference>
<evidence type="ECO:0000256" key="2">
    <source>
        <dbReference type="ARBA" id="ARBA00023015"/>
    </source>
</evidence>
<protein>
    <submittedName>
        <fullName evidence="6">LysR substrate-binding domain-containing protein</fullName>
    </submittedName>
</protein>
<dbReference type="Pfam" id="PF00126">
    <property type="entry name" value="HTH_1"/>
    <property type="match status" value="1"/>
</dbReference>
<dbReference type="PANTHER" id="PTHR30118">
    <property type="entry name" value="HTH-TYPE TRANSCRIPTIONAL REGULATOR LEUO-RELATED"/>
    <property type="match status" value="1"/>
</dbReference>
<dbReference type="SUPFAM" id="SSF46785">
    <property type="entry name" value="Winged helix' DNA-binding domain"/>
    <property type="match status" value="1"/>
</dbReference>
<dbReference type="Proteomes" id="UP001627408">
    <property type="component" value="Unassembled WGS sequence"/>
</dbReference>
<dbReference type="Gene3D" id="3.40.190.10">
    <property type="entry name" value="Periplasmic binding protein-like II"/>
    <property type="match status" value="2"/>
</dbReference>
<dbReference type="InterPro" id="IPR050389">
    <property type="entry name" value="LysR-type_TF"/>
</dbReference>
<sequence length="303" mass="32575">MRNVDALDLNLLKAFSALYAQRNVTRAAATIGLAQPSMSNALARLRAVLDDALFVKSPQGMIPTARAEALAPKVDAALGLISEAFETPATFDPKTAKATIRIAAPDNLVMRLAPLLAAHLAAEAPLFDLRFAGFHKDTIYGALDRGEVDIALARFSDIPARFHQRDWLGDSFVVVARKGHFDEERPLTLDRYCDANHLLVSFRPDGRGAIDDVLNSLGRTRRVALVVSQFAVVPDIVARSGVLATIPASVADGLAERAGCDLHALPFAQDGWTNQAIWSAQTNADAAKRFAVEAMLGLSDRGP</sequence>
<dbReference type="InterPro" id="IPR036390">
    <property type="entry name" value="WH_DNA-bd_sf"/>
</dbReference>
<dbReference type="InterPro" id="IPR005119">
    <property type="entry name" value="LysR_subst-bd"/>
</dbReference>
<dbReference type="CDD" id="cd08417">
    <property type="entry name" value="PBP2_Nitroaromatics_like"/>
    <property type="match status" value="1"/>
</dbReference>
<keyword evidence="7" id="KW-1185">Reference proteome</keyword>
<keyword evidence="2" id="KW-0805">Transcription regulation</keyword>
<dbReference type="Gene3D" id="1.10.10.10">
    <property type="entry name" value="Winged helix-like DNA-binding domain superfamily/Winged helix DNA-binding domain"/>
    <property type="match status" value="1"/>
</dbReference>
<name>A0ABW8UNF7_9RHOB</name>
<organism evidence="6 7">
    <name type="scientific">Tateyamaria armeniaca</name>
    <dbReference type="NCBI Taxonomy" id="2518930"/>
    <lineage>
        <taxon>Bacteria</taxon>
        <taxon>Pseudomonadati</taxon>
        <taxon>Pseudomonadota</taxon>
        <taxon>Alphaproteobacteria</taxon>
        <taxon>Rhodobacterales</taxon>
        <taxon>Roseobacteraceae</taxon>
        <taxon>Tateyamaria</taxon>
    </lineage>
</organism>
<dbReference type="PANTHER" id="PTHR30118:SF15">
    <property type="entry name" value="TRANSCRIPTIONAL REGULATORY PROTEIN"/>
    <property type="match status" value="1"/>
</dbReference>
<evidence type="ECO:0000259" key="5">
    <source>
        <dbReference type="PROSITE" id="PS50931"/>
    </source>
</evidence>
<evidence type="ECO:0000256" key="4">
    <source>
        <dbReference type="ARBA" id="ARBA00023163"/>
    </source>
</evidence>
<keyword evidence="4" id="KW-0804">Transcription</keyword>
<evidence type="ECO:0000313" key="7">
    <source>
        <dbReference type="Proteomes" id="UP001627408"/>
    </source>
</evidence>